<evidence type="ECO:0000313" key="2">
    <source>
        <dbReference type="Proteomes" id="UP001365619"/>
    </source>
</evidence>
<dbReference type="EMBL" id="JBBAGW010000001">
    <property type="protein sequence ID" value="MEI5928343.1"/>
    <property type="molecule type" value="Genomic_DNA"/>
</dbReference>
<dbReference type="Proteomes" id="UP001365619">
    <property type="component" value="Unassembled WGS sequence"/>
</dbReference>
<evidence type="ECO:0000313" key="1">
    <source>
        <dbReference type="EMBL" id="MEI5928343.1"/>
    </source>
</evidence>
<gene>
    <name evidence="1" type="ORF">WBS43_06395</name>
</gene>
<keyword evidence="2" id="KW-1185">Reference proteome</keyword>
<reference evidence="1 2" key="1">
    <citation type="submission" date="2024-03" db="EMBL/GenBank/DDBJ databases">
        <title>A Rare Waterborne Outbreak of Bacillus cereus in China: Epidemiologic Survey, Genomic Insights and Virulence Characteristics.</title>
        <authorList>
            <person name="Wang S."/>
        </authorList>
    </citation>
    <scope>NUCLEOTIDE SEQUENCE [LARGE SCALE GENOMIC DNA]</scope>
    <source>
        <strain evidence="1 2">BC008</strain>
    </source>
</reference>
<dbReference type="GeneID" id="300961247"/>
<proteinExistence type="predicted"/>
<comment type="caution">
    <text evidence="1">The sequence shown here is derived from an EMBL/GenBank/DDBJ whole genome shotgun (WGS) entry which is preliminary data.</text>
</comment>
<dbReference type="RefSeq" id="WP_156576454.1">
    <property type="nucleotide sequence ID" value="NZ_CP040336.1"/>
</dbReference>
<name>A0ABU8HP45_9BACI</name>
<organism evidence="1 2">
    <name type="scientific">Bacillus luti</name>
    <dbReference type="NCBI Taxonomy" id="2026191"/>
    <lineage>
        <taxon>Bacteria</taxon>
        <taxon>Bacillati</taxon>
        <taxon>Bacillota</taxon>
        <taxon>Bacilli</taxon>
        <taxon>Bacillales</taxon>
        <taxon>Bacillaceae</taxon>
        <taxon>Bacillus</taxon>
        <taxon>Bacillus cereus group</taxon>
    </lineage>
</organism>
<accession>A0ABU8HP45</accession>
<sequence length="68" mass="7776">MKNKRCDNCGSTNFKEGRVGNAYHAYVCDDEHSRFFSGGKSSKLLTTFCLECGEVKSFRVEKPEKFKE</sequence>
<protein>
    <submittedName>
        <fullName evidence="1">Uncharacterized protein</fullName>
    </submittedName>
</protein>